<protein>
    <submittedName>
        <fullName evidence="1">Uncharacterized protein</fullName>
    </submittedName>
</protein>
<keyword evidence="2" id="KW-1185">Reference proteome</keyword>
<organism evidence="1 2">
    <name type="scientific">Kazachstania africana (strain ATCC 22294 / BCRC 22015 / CBS 2517 / CECT 1963 / NBRC 1671 / NRRL Y-8276)</name>
    <name type="common">Yeast</name>
    <name type="synonym">Kluyveromyces africanus</name>
    <dbReference type="NCBI Taxonomy" id="1071382"/>
    <lineage>
        <taxon>Eukaryota</taxon>
        <taxon>Fungi</taxon>
        <taxon>Dikarya</taxon>
        <taxon>Ascomycota</taxon>
        <taxon>Saccharomycotina</taxon>
        <taxon>Saccharomycetes</taxon>
        <taxon>Saccharomycetales</taxon>
        <taxon>Saccharomycetaceae</taxon>
        <taxon>Kazachstania</taxon>
    </lineage>
</organism>
<reference evidence="1 2" key="1">
    <citation type="journal article" date="2011" name="Proc. Natl. Acad. Sci. U.S.A.">
        <title>Evolutionary erosion of yeast sex chromosomes by mating-type switching accidents.</title>
        <authorList>
            <person name="Gordon J.L."/>
            <person name="Armisen D."/>
            <person name="Proux-Wera E."/>
            <person name="Oheigeartaigh S.S."/>
            <person name="Byrne K.P."/>
            <person name="Wolfe K.H."/>
        </authorList>
    </citation>
    <scope>NUCLEOTIDE SEQUENCE [LARGE SCALE GENOMIC DNA]</scope>
    <source>
        <strain evidence="2">ATCC 22294 / BCRC 22015 / CBS 2517 / CECT 1963 / NBRC 1671 / NRRL Y-8276</strain>
    </source>
</reference>
<evidence type="ECO:0000313" key="1">
    <source>
        <dbReference type="EMBL" id="CCF57852.1"/>
    </source>
</evidence>
<proteinExistence type="predicted"/>
<dbReference type="InParanoid" id="H2AU02"/>
<evidence type="ECO:0000313" key="2">
    <source>
        <dbReference type="Proteomes" id="UP000005220"/>
    </source>
</evidence>
<gene>
    <name evidence="1" type="primary">KAFR0D02050</name>
    <name evidence="1" type="ORF">KAFR_0D02050</name>
</gene>
<sequence length="160" mass="16235">MKTSTISATLLPAIIGEAIAEDSSSSTSSRSIDVAALHSSIFSSMSVAAAEASIIISLYSAHSTDASVRSRYSAYLSSSSSNAAYLSSYYAQHSERASSYLSEHSTDTFMQSANTKLSSMVSQATASSSSSGSSSNGVAENLACSGLFIGVAAGAIGLLL</sequence>
<name>H2AU02_KAZAF</name>
<dbReference type="EMBL" id="HE650824">
    <property type="protein sequence ID" value="CCF57852.1"/>
    <property type="molecule type" value="Genomic_DNA"/>
</dbReference>
<dbReference type="AlphaFoldDB" id="H2AU02"/>
<dbReference type="RefSeq" id="XP_003956987.1">
    <property type="nucleotide sequence ID" value="XM_003956938.1"/>
</dbReference>
<dbReference type="Proteomes" id="UP000005220">
    <property type="component" value="Chromosome 4"/>
</dbReference>
<dbReference type="KEGG" id="kaf:KAFR_0D02050"/>
<dbReference type="HOGENOM" id="CLU_1652413_0_0_1"/>
<accession>H2AU02</accession>
<dbReference type="GeneID" id="13885810"/>